<organism evidence="12 13">
    <name type="scientific">Methylococcus capsulatus</name>
    <dbReference type="NCBI Taxonomy" id="414"/>
    <lineage>
        <taxon>Bacteria</taxon>
        <taxon>Pseudomonadati</taxon>
        <taxon>Pseudomonadota</taxon>
        <taxon>Gammaproteobacteria</taxon>
        <taxon>Methylococcales</taxon>
        <taxon>Methylococcaceae</taxon>
        <taxon>Methylococcus</taxon>
    </lineage>
</organism>
<proteinExistence type="inferred from homology"/>
<dbReference type="EMBL" id="OX458332">
    <property type="protein sequence ID" value="CAI8725777.1"/>
    <property type="molecule type" value="Genomic_DNA"/>
</dbReference>
<name>A0AA35XTN6_METCP</name>
<gene>
    <name evidence="12" type="ORF">MCNOR_0180</name>
</gene>
<evidence type="ECO:0000313" key="13">
    <source>
        <dbReference type="Proteomes" id="UP001158598"/>
    </source>
</evidence>
<keyword evidence="6" id="KW-0812">Transmembrane</keyword>
<sequence>MRRRGFTLLEMLLVLCIGAILMAVAVPNVMPAIEAAQLGSAARDVASGLRFARGQALSRRQEVRFTLDVPGHRYRVSTRPKVFGLPAGVGLRLFTAAGEVEGEGVGSIVFFPDGSSTGGRVTLEAAGRKRLIDVNWLTGRISSSAEEADDS</sequence>
<keyword evidence="8" id="KW-0472">Membrane</keyword>
<evidence type="ECO:0000256" key="8">
    <source>
        <dbReference type="ARBA" id="ARBA00023136"/>
    </source>
</evidence>
<evidence type="ECO:0000256" key="9">
    <source>
        <dbReference type="ARBA" id="ARBA00025772"/>
    </source>
</evidence>
<comment type="similarity">
    <text evidence="9">Belongs to the GSP H family.</text>
</comment>
<evidence type="ECO:0000256" key="3">
    <source>
        <dbReference type="ARBA" id="ARBA00022475"/>
    </source>
</evidence>
<evidence type="ECO:0000256" key="5">
    <source>
        <dbReference type="ARBA" id="ARBA00022519"/>
    </source>
</evidence>
<dbReference type="AlphaFoldDB" id="A0AA35XTN6"/>
<dbReference type="InterPro" id="IPR022346">
    <property type="entry name" value="T2SS_GspH"/>
</dbReference>
<evidence type="ECO:0000313" key="12">
    <source>
        <dbReference type="EMBL" id="CAI8725777.1"/>
    </source>
</evidence>
<evidence type="ECO:0000256" key="2">
    <source>
        <dbReference type="ARBA" id="ARBA00021549"/>
    </source>
</evidence>
<dbReference type="RefSeq" id="WP_017365121.1">
    <property type="nucleotide sequence ID" value="NZ_CP079096.1"/>
</dbReference>
<dbReference type="GO" id="GO:0015627">
    <property type="term" value="C:type II protein secretion system complex"/>
    <property type="evidence" value="ECO:0007669"/>
    <property type="project" value="InterPro"/>
</dbReference>
<evidence type="ECO:0000256" key="6">
    <source>
        <dbReference type="ARBA" id="ARBA00022692"/>
    </source>
</evidence>
<dbReference type="GO" id="GO:0015628">
    <property type="term" value="P:protein secretion by the type II secretion system"/>
    <property type="evidence" value="ECO:0007669"/>
    <property type="project" value="InterPro"/>
</dbReference>
<dbReference type="Gene3D" id="3.30.700.10">
    <property type="entry name" value="Glycoprotein, Type 4 Pilin"/>
    <property type="match status" value="1"/>
</dbReference>
<dbReference type="Pfam" id="PF07963">
    <property type="entry name" value="N_methyl"/>
    <property type="match status" value="1"/>
</dbReference>
<accession>A0AA35XTN6</accession>
<dbReference type="NCBIfam" id="TIGR02532">
    <property type="entry name" value="IV_pilin_GFxxxE"/>
    <property type="match status" value="1"/>
</dbReference>
<keyword evidence="3" id="KW-1003">Cell membrane</keyword>
<dbReference type="InterPro" id="IPR045584">
    <property type="entry name" value="Pilin-like"/>
</dbReference>
<dbReference type="GO" id="GO:0005886">
    <property type="term" value="C:plasma membrane"/>
    <property type="evidence" value="ECO:0007669"/>
    <property type="project" value="UniProtKB-SubCell"/>
</dbReference>
<keyword evidence="7" id="KW-1133">Transmembrane helix</keyword>
<comment type="subcellular location">
    <subcellularLocation>
        <location evidence="1">Cell inner membrane</location>
        <topology evidence="1">Single-pass membrane protein</topology>
    </subcellularLocation>
</comment>
<keyword evidence="4" id="KW-0488">Methylation</keyword>
<evidence type="ECO:0000256" key="7">
    <source>
        <dbReference type="ARBA" id="ARBA00022989"/>
    </source>
</evidence>
<protein>
    <recommendedName>
        <fullName evidence="2">Type II secretion system protein H</fullName>
    </recommendedName>
    <alternativeName>
        <fullName evidence="10">General secretion pathway protein H</fullName>
    </alternativeName>
</protein>
<feature type="domain" description="General secretion pathway GspH" evidence="11">
    <location>
        <begin position="41"/>
        <end position="137"/>
    </location>
</feature>
<evidence type="ECO:0000259" key="11">
    <source>
        <dbReference type="Pfam" id="PF12019"/>
    </source>
</evidence>
<evidence type="ECO:0000256" key="1">
    <source>
        <dbReference type="ARBA" id="ARBA00004377"/>
    </source>
</evidence>
<dbReference type="InterPro" id="IPR012902">
    <property type="entry name" value="N_methyl_site"/>
</dbReference>
<evidence type="ECO:0000256" key="10">
    <source>
        <dbReference type="ARBA" id="ARBA00030775"/>
    </source>
</evidence>
<keyword evidence="5" id="KW-0997">Cell inner membrane</keyword>
<dbReference type="SUPFAM" id="SSF54523">
    <property type="entry name" value="Pili subunits"/>
    <property type="match status" value="1"/>
</dbReference>
<evidence type="ECO:0000256" key="4">
    <source>
        <dbReference type="ARBA" id="ARBA00022481"/>
    </source>
</evidence>
<reference evidence="12" key="1">
    <citation type="submission" date="2023-03" db="EMBL/GenBank/DDBJ databases">
        <authorList>
            <person name="Pearce D."/>
        </authorList>
    </citation>
    <scope>NUCLEOTIDE SEQUENCE</scope>
    <source>
        <strain evidence="12">Mc</strain>
    </source>
</reference>
<dbReference type="Proteomes" id="UP001158598">
    <property type="component" value="Chromosome"/>
</dbReference>
<dbReference type="Pfam" id="PF12019">
    <property type="entry name" value="GspH"/>
    <property type="match status" value="1"/>
</dbReference>